<dbReference type="PANTHER" id="PTHR12110:SF21">
    <property type="entry name" value="XYLOSE ISOMERASE-LIKE TIM BARREL DOMAIN-CONTAINING PROTEIN"/>
    <property type="match status" value="1"/>
</dbReference>
<keyword evidence="2" id="KW-0413">Isomerase</keyword>
<dbReference type="InterPro" id="IPR050312">
    <property type="entry name" value="IolE/XylAMocC-like"/>
</dbReference>
<gene>
    <name evidence="2" type="ORF">R3Q59_39565</name>
</gene>
<organism evidence="2 3">
    <name type="scientific">Rhodococcus jostii</name>
    <dbReference type="NCBI Taxonomy" id="132919"/>
    <lineage>
        <taxon>Bacteria</taxon>
        <taxon>Bacillati</taxon>
        <taxon>Actinomycetota</taxon>
        <taxon>Actinomycetes</taxon>
        <taxon>Mycobacteriales</taxon>
        <taxon>Nocardiaceae</taxon>
        <taxon>Rhodococcus</taxon>
    </lineage>
</organism>
<evidence type="ECO:0000259" key="1">
    <source>
        <dbReference type="Pfam" id="PF01261"/>
    </source>
</evidence>
<reference evidence="2 3" key="1">
    <citation type="submission" date="2023-10" db="EMBL/GenBank/DDBJ databases">
        <title>Development of a sustainable strategy for remediation of hydrocarbon-contaminated territories based on the waste exchange concept.</title>
        <authorList>
            <person name="Krivoruchko A."/>
        </authorList>
    </citation>
    <scope>NUCLEOTIDE SEQUENCE [LARGE SCALE GENOMIC DNA]</scope>
    <source>
        <strain evidence="2 3">IEGM 60</strain>
    </source>
</reference>
<dbReference type="EMBL" id="JAWLKA010000041">
    <property type="protein sequence ID" value="MDV6286581.1"/>
    <property type="molecule type" value="Genomic_DNA"/>
</dbReference>
<protein>
    <submittedName>
        <fullName evidence="2">Sugar phosphate isomerase/epimerase</fullName>
    </submittedName>
</protein>
<accession>A0ABU4CSM8</accession>
<dbReference type="Gene3D" id="3.20.20.150">
    <property type="entry name" value="Divalent-metal-dependent TIM barrel enzymes"/>
    <property type="match status" value="1"/>
</dbReference>
<proteinExistence type="predicted"/>
<name>A0ABU4CSM8_RHOJO</name>
<dbReference type="SUPFAM" id="SSF51658">
    <property type="entry name" value="Xylose isomerase-like"/>
    <property type="match status" value="1"/>
</dbReference>
<evidence type="ECO:0000313" key="3">
    <source>
        <dbReference type="Proteomes" id="UP001185737"/>
    </source>
</evidence>
<dbReference type="RefSeq" id="WP_065923678.1">
    <property type="nucleotide sequence ID" value="NZ_JAWLKA010000041.1"/>
</dbReference>
<comment type="caution">
    <text evidence="2">The sequence shown here is derived from an EMBL/GenBank/DDBJ whole genome shotgun (WGS) entry which is preliminary data.</text>
</comment>
<sequence length="327" mass="37844">MKLGILTALFDSQPLEEVADYVSTLGYEAVELTTWQGSGHFDLELAGKDPQYRRNLKKMLESRGLTISALSDHLSSQQVLPPNDSSFDDWSPTTDKQEMYEYGRDHLLRTARAASDLEIPVVNGFFGSTVWGSWYTWPPKHLEIYNAGWDLFVERWNPILDEFAKLGVKFAHETHPTEIAYNITTAQTAVEKLDRDDWGFNFDPSHFIWQQIDPVVFIKTFGDRILHVHAKDFEVQEDEIRRDGVLSTGSWRNPRRAARYRVVGWGQVPWKRVITALLEYGYDYVLSYEHEDPVMSERDGAEKAIDYLRPLIVKEPMSPEAKHFWLV</sequence>
<dbReference type="Proteomes" id="UP001185737">
    <property type="component" value="Unassembled WGS sequence"/>
</dbReference>
<dbReference type="Pfam" id="PF01261">
    <property type="entry name" value="AP_endonuc_2"/>
    <property type="match status" value="1"/>
</dbReference>
<feature type="domain" description="Xylose isomerase-like TIM barrel" evidence="1">
    <location>
        <begin position="20"/>
        <end position="310"/>
    </location>
</feature>
<evidence type="ECO:0000313" key="2">
    <source>
        <dbReference type="EMBL" id="MDV6286581.1"/>
    </source>
</evidence>
<dbReference type="InterPro" id="IPR013022">
    <property type="entry name" value="Xyl_isomerase-like_TIM-brl"/>
</dbReference>
<dbReference type="GO" id="GO:0016853">
    <property type="term" value="F:isomerase activity"/>
    <property type="evidence" value="ECO:0007669"/>
    <property type="project" value="UniProtKB-KW"/>
</dbReference>
<keyword evidence="3" id="KW-1185">Reference proteome</keyword>
<dbReference type="InterPro" id="IPR036237">
    <property type="entry name" value="Xyl_isomerase-like_sf"/>
</dbReference>
<dbReference type="PANTHER" id="PTHR12110">
    <property type="entry name" value="HYDROXYPYRUVATE ISOMERASE"/>
    <property type="match status" value="1"/>
</dbReference>